<dbReference type="Proteomes" id="UP000323917">
    <property type="component" value="Chromosome"/>
</dbReference>
<dbReference type="InterPro" id="IPR043519">
    <property type="entry name" value="NT_sf"/>
</dbReference>
<evidence type="ECO:0000313" key="2">
    <source>
        <dbReference type="Proteomes" id="UP000323917"/>
    </source>
</evidence>
<protein>
    <submittedName>
        <fullName evidence="1">Uncharacterized protein</fullName>
    </submittedName>
</protein>
<accession>A0A5B9Q7V8</accession>
<reference evidence="1 2" key="1">
    <citation type="submission" date="2019-08" db="EMBL/GenBank/DDBJ databases">
        <title>Deep-cultivation of Planctomycetes and their phenomic and genomic characterization uncovers novel biology.</title>
        <authorList>
            <person name="Wiegand S."/>
            <person name="Jogler M."/>
            <person name="Boedeker C."/>
            <person name="Pinto D."/>
            <person name="Vollmers J."/>
            <person name="Rivas-Marin E."/>
            <person name="Kohn T."/>
            <person name="Peeters S.H."/>
            <person name="Heuer A."/>
            <person name="Rast P."/>
            <person name="Oberbeckmann S."/>
            <person name="Bunk B."/>
            <person name="Jeske O."/>
            <person name="Meyerdierks A."/>
            <person name="Storesund J.E."/>
            <person name="Kallscheuer N."/>
            <person name="Luecker S."/>
            <person name="Lage O.M."/>
            <person name="Pohl T."/>
            <person name="Merkel B.J."/>
            <person name="Hornburger P."/>
            <person name="Mueller R.-W."/>
            <person name="Bruemmer F."/>
            <person name="Labrenz M."/>
            <person name="Spormann A.M."/>
            <person name="Op den Camp H."/>
            <person name="Overmann J."/>
            <person name="Amann R."/>
            <person name="Jetten M.S.M."/>
            <person name="Mascher T."/>
            <person name="Medema M.H."/>
            <person name="Devos D.P."/>
            <person name="Kaster A.-K."/>
            <person name="Ovreas L."/>
            <person name="Rohde M."/>
            <person name="Galperin M.Y."/>
            <person name="Jogler C."/>
        </authorList>
    </citation>
    <scope>NUCLEOTIDE SEQUENCE [LARGE SCALE GENOMIC DNA]</scope>
    <source>
        <strain evidence="1 2">Pr1d</strain>
    </source>
</reference>
<dbReference type="EMBL" id="CP042913">
    <property type="protein sequence ID" value="QEG35078.1"/>
    <property type="molecule type" value="Genomic_DNA"/>
</dbReference>
<organism evidence="1 2">
    <name type="scientific">Bythopirellula goksoeyrii</name>
    <dbReference type="NCBI Taxonomy" id="1400387"/>
    <lineage>
        <taxon>Bacteria</taxon>
        <taxon>Pseudomonadati</taxon>
        <taxon>Planctomycetota</taxon>
        <taxon>Planctomycetia</taxon>
        <taxon>Pirellulales</taxon>
        <taxon>Lacipirellulaceae</taxon>
        <taxon>Bythopirellula</taxon>
    </lineage>
</organism>
<keyword evidence="2" id="KW-1185">Reference proteome</keyword>
<dbReference type="KEGG" id="bgok:Pr1d_23690"/>
<dbReference type="AlphaFoldDB" id="A0A5B9Q7V8"/>
<dbReference type="SUPFAM" id="SSF81301">
    <property type="entry name" value="Nucleotidyltransferase"/>
    <property type="match status" value="1"/>
</dbReference>
<name>A0A5B9Q7V8_9BACT</name>
<dbReference type="Gene3D" id="3.30.460.40">
    <property type="match status" value="1"/>
</dbReference>
<dbReference type="RefSeq" id="WP_210417958.1">
    <property type="nucleotide sequence ID" value="NZ_CP042913.1"/>
</dbReference>
<proteinExistence type="predicted"/>
<sequence>MSTSERTPTVVSFGEDVLDRMVLAVENVRDRLRRATVALEAANVPYAVIGGNAVGAWVSKVDPTIARNTVDVDLLVNRTDFDLVKAALEKAGFVYRHVKSIDMFLDGPGARARDALHILYAGEKVRGDDLSPAPSLDISASHDSYRLLDLEPLLMMKLTSFRRKDQVHIQDLIQAGLIDNSWIAKFPPELAMRLQAILDDPEG</sequence>
<gene>
    <name evidence="1" type="ORF">Pr1d_23690</name>
</gene>
<evidence type="ECO:0000313" key="1">
    <source>
        <dbReference type="EMBL" id="QEG35078.1"/>
    </source>
</evidence>